<dbReference type="GO" id="GO:0005615">
    <property type="term" value="C:extracellular space"/>
    <property type="evidence" value="ECO:0007669"/>
    <property type="project" value="TreeGrafter"/>
</dbReference>
<dbReference type="CDD" id="cd00042">
    <property type="entry name" value="CY"/>
    <property type="match status" value="1"/>
</dbReference>
<dbReference type="PANTHER" id="PTHR46186:SF2">
    <property type="entry name" value="CYSTATIN"/>
    <property type="match status" value="1"/>
</dbReference>
<dbReference type="eggNOG" id="ENOG502TH9G">
    <property type="taxonomic scope" value="Eukaryota"/>
</dbReference>
<dbReference type="SUPFAM" id="SSF54403">
    <property type="entry name" value="Cystatin/monellin"/>
    <property type="match status" value="1"/>
</dbReference>
<dbReference type="EnsemblMetazoa" id="tetur307g00020.1">
    <property type="protein sequence ID" value="tetur307g00020.1"/>
    <property type="gene ID" value="tetur307g00020"/>
</dbReference>
<keyword evidence="3" id="KW-0789">Thiol protease inhibitor</keyword>
<evidence type="ECO:0000259" key="5">
    <source>
        <dbReference type="SMART" id="SM00043"/>
    </source>
</evidence>
<dbReference type="InterPro" id="IPR000010">
    <property type="entry name" value="Cystatin_dom"/>
</dbReference>
<dbReference type="GO" id="GO:0031982">
    <property type="term" value="C:vesicle"/>
    <property type="evidence" value="ECO:0007669"/>
    <property type="project" value="TreeGrafter"/>
</dbReference>
<dbReference type="KEGG" id="tut:107360397"/>
<dbReference type="AlphaFoldDB" id="T1L0A9"/>
<evidence type="ECO:0000256" key="2">
    <source>
        <dbReference type="ARBA" id="ARBA00022690"/>
    </source>
</evidence>
<dbReference type="Gene3D" id="3.10.450.10">
    <property type="match status" value="1"/>
</dbReference>
<dbReference type="InterPro" id="IPR046350">
    <property type="entry name" value="Cystatin_sf"/>
</dbReference>
<evidence type="ECO:0000313" key="6">
    <source>
        <dbReference type="EnsemblMetazoa" id="tetur307g00020.1"/>
    </source>
</evidence>
<dbReference type="GO" id="GO:0004869">
    <property type="term" value="F:cysteine-type endopeptidase inhibitor activity"/>
    <property type="evidence" value="ECO:0007669"/>
    <property type="project" value="UniProtKB-KW"/>
</dbReference>
<keyword evidence="7" id="KW-1185">Reference proteome</keyword>
<comment type="similarity">
    <text evidence="1">Belongs to the cystatin family.</text>
</comment>
<name>T1L0A9_TETUR</name>
<dbReference type="Pfam" id="PF00031">
    <property type="entry name" value="Cystatin"/>
    <property type="match status" value="1"/>
</dbReference>
<dbReference type="PANTHER" id="PTHR46186">
    <property type="entry name" value="CYSTATIN"/>
    <property type="match status" value="1"/>
</dbReference>
<dbReference type="GO" id="GO:0005737">
    <property type="term" value="C:cytoplasm"/>
    <property type="evidence" value="ECO:0007669"/>
    <property type="project" value="TreeGrafter"/>
</dbReference>
<reference evidence="6" key="2">
    <citation type="submission" date="2015-06" db="UniProtKB">
        <authorList>
            <consortium name="EnsemblMetazoa"/>
        </authorList>
    </citation>
    <scope>IDENTIFICATION</scope>
</reference>
<keyword evidence="2" id="KW-0646">Protease inhibitor</keyword>
<reference evidence="7" key="1">
    <citation type="submission" date="2011-08" db="EMBL/GenBank/DDBJ databases">
        <authorList>
            <person name="Rombauts S."/>
        </authorList>
    </citation>
    <scope>NUCLEOTIDE SEQUENCE</scope>
    <source>
        <strain evidence="7">London</strain>
    </source>
</reference>
<dbReference type="EMBL" id="CAEY01000858">
    <property type="status" value="NOT_ANNOTATED_CDS"/>
    <property type="molecule type" value="Genomic_DNA"/>
</dbReference>
<proteinExistence type="inferred from homology"/>
<evidence type="ECO:0000256" key="1">
    <source>
        <dbReference type="ARBA" id="ARBA00009403"/>
    </source>
</evidence>
<protein>
    <recommendedName>
        <fullName evidence="5">Cystatin domain-containing protein</fullName>
    </recommendedName>
</protein>
<feature type="domain" description="Cystatin" evidence="5">
    <location>
        <begin position="18"/>
        <end position="125"/>
    </location>
</feature>
<accession>T1L0A9</accession>
<dbReference type="Proteomes" id="UP000015104">
    <property type="component" value="Unassembled WGS sequence"/>
</dbReference>
<evidence type="ECO:0000256" key="3">
    <source>
        <dbReference type="ARBA" id="ARBA00022704"/>
    </source>
</evidence>
<sequence>MKFFMLTVCLFGTVFAKSPSTEWKPLPVDDPTVIKLANQAVAHINEKWEKLFYNKLIEIKEAKSVADDGITYMLKMIIRLTYCPKSKPYHDDCEIRQASSAQICTVEGHKPSGSEEIKISNLSCDTIPLPPS</sequence>
<organism evidence="6 7">
    <name type="scientific">Tetranychus urticae</name>
    <name type="common">Two-spotted spider mite</name>
    <dbReference type="NCBI Taxonomy" id="32264"/>
    <lineage>
        <taxon>Eukaryota</taxon>
        <taxon>Metazoa</taxon>
        <taxon>Ecdysozoa</taxon>
        <taxon>Arthropoda</taxon>
        <taxon>Chelicerata</taxon>
        <taxon>Arachnida</taxon>
        <taxon>Acari</taxon>
        <taxon>Acariformes</taxon>
        <taxon>Trombidiformes</taxon>
        <taxon>Prostigmata</taxon>
        <taxon>Eleutherengona</taxon>
        <taxon>Raphignathae</taxon>
        <taxon>Tetranychoidea</taxon>
        <taxon>Tetranychidae</taxon>
        <taxon>Tetranychus</taxon>
    </lineage>
</organism>
<dbReference type="OrthoDB" id="6357437at2759"/>
<dbReference type="HOGENOM" id="CLU_118168_4_0_1"/>
<dbReference type="SMART" id="SM00043">
    <property type="entry name" value="CY"/>
    <property type="match status" value="1"/>
</dbReference>
<evidence type="ECO:0000313" key="7">
    <source>
        <dbReference type="Proteomes" id="UP000015104"/>
    </source>
</evidence>
<feature type="chain" id="PRO_5004582025" description="Cystatin domain-containing protein" evidence="4">
    <location>
        <begin position="17"/>
        <end position="132"/>
    </location>
</feature>
<feature type="signal peptide" evidence="4">
    <location>
        <begin position="1"/>
        <end position="16"/>
    </location>
</feature>
<keyword evidence="4" id="KW-0732">Signal</keyword>
<gene>
    <name evidence="6" type="primary">107360397</name>
</gene>
<evidence type="ECO:0000256" key="4">
    <source>
        <dbReference type="SAM" id="SignalP"/>
    </source>
</evidence>